<dbReference type="InterPro" id="IPR049278">
    <property type="entry name" value="MS_channel_C"/>
</dbReference>
<gene>
    <name evidence="11" type="ORF">FIV42_29295</name>
</gene>
<evidence type="ECO:0000256" key="1">
    <source>
        <dbReference type="ARBA" id="ARBA00004651"/>
    </source>
</evidence>
<dbReference type="Pfam" id="PF21082">
    <property type="entry name" value="MS_channel_3rd"/>
    <property type="match status" value="1"/>
</dbReference>
<evidence type="ECO:0000256" key="4">
    <source>
        <dbReference type="ARBA" id="ARBA00022692"/>
    </source>
</evidence>
<dbReference type="PANTHER" id="PTHR30566:SF25">
    <property type="entry name" value="INNER MEMBRANE PROTEIN"/>
    <property type="match status" value="1"/>
</dbReference>
<dbReference type="SUPFAM" id="SSF82689">
    <property type="entry name" value="Mechanosensitive channel protein MscS (YggB), C-terminal domain"/>
    <property type="match status" value="1"/>
</dbReference>
<dbReference type="PANTHER" id="PTHR30566">
    <property type="entry name" value="YNAI-RELATED MECHANOSENSITIVE ION CHANNEL"/>
    <property type="match status" value="1"/>
</dbReference>
<keyword evidence="12" id="KW-1185">Reference proteome</keyword>
<dbReference type="Gene3D" id="1.10.287.1260">
    <property type="match status" value="1"/>
</dbReference>
<feature type="transmembrane region" description="Helical" evidence="7">
    <location>
        <begin position="114"/>
        <end position="132"/>
    </location>
</feature>
<feature type="domain" description="Mechanosensitive ion channel transmembrane helices 2/3" evidence="10">
    <location>
        <begin position="193"/>
        <end position="232"/>
    </location>
</feature>
<evidence type="ECO:0000256" key="3">
    <source>
        <dbReference type="ARBA" id="ARBA00022475"/>
    </source>
</evidence>
<evidence type="ECO:0000313" key="11">
    <source>
        <dbReference type="EMBL" id="QDG54692.1"/>
    </source>
</evidence>
<dbReference type="SUPFAM" id="SSF82861">
    <property type="entry name" value="Mechanosensitive channel protein MscS (YggB), transmembrane region"/>
    <property type="match status" value="1"/>
</dbReference>
<evidence type="ECO:0000313" key="12">
    <source>
        <dbReference type="Proteomes" id="UP000315995"/>
    </source>
</evidence>
<organism evidence="11 12">
    <name type="scientific">Persicimonas caeni</name>
    <dbReference type="NCBI Taxonomy" id="2292766"/>
    <lineage>
        <taxon>Bacteria</taxon>
        <taxon>Deltaproteobacteria</taxon>
        <taxon>Bradymonadales</taxon>
        <taxon>Bradymonadaceae</taxon>
        <taxon>Persicimonas</taxon>
    </lineage>
</organism>
<comment type="subcellular location">
    <subcellularLocation>
        <location evidence="1">Cell membrane</location>
        <topology evidence="1">Multi-pass membrane protein</topology>
    </subcellularLocation>
</comment>
<keyword evidence="6 7" id="KW-0472">Membrane</keyword>
<reference evidence="11 12" key="1">
    <citation type="submission" date="2019-06" db="EMBL/GenBank/DDBJ databases">
        <title>Persicimonas caeni gen. nov., sp. nov., a predatory bacterium isolated from solar saltern.</title>
        <authorList>
            <person name="Wang S."/>
        </authorList>
    </citation>
    <scope>NUCLEOTIDE SEQUENCE [LARGE SCALE GENOMIC DNA]</scope>
    <source>
        <strain evidence="11 12">YN101</strain>
    </source>
</reference>
<dbReference type="Proteomes" id="UP000315995">
    <property type="component" value="Chromosome"/>
</dbReference>
<dbReference type="Pfam" id="PF21088">
    <property type="entry name" value="MS_channel_1st"/>
    <property type="match status" value="1"/>
</dbReference>
<dbReference type="InterPro" id="IPR011066">
    <property type="entry name" value="MscS_channel_C_sf"/>
</dbReference>
<dbReference type="EMBL" id="CP041186">
    <property type="protein sequence ID" value="QDG54692.1"/>
    <property type="molecule type" value="Genomic_DNA"/>
</dbReference>
<feature type="transmembrane region" description="Helical" evidence="7">
    <location>
        <begin position="183"/>
        <end position="205"/>
    </location>
</feature>
<accession>A0A5B8YH04</accession>
<dbReference type="OrthoDB" id="9775207at2"/>
<evidence type="ECO:0000259" key="9">
    <source>
        <dbReference type="Pfam" id="PF21082"/>
    </source>
</evidence>
<keyword evidence="5 7" id="KW-1133">Transmembrane helix</keyword>
<evidence type="ECO:0000256" key="2">
    <source>
        <dbReference type="ARBA" id="ARBA00008017"/>
    </source>
</evidence>
<protein>
    <submittedName>
        <fullName evidence="11">Mechanosensitive ion channel family protein</fullName>
    </submittedName>
</protein>
<dbReference type="Pfam" id="PF00924">
    <property type="entry name" value="MS_channel_2nd"/>
    <property type="match status" value="1"/>
</dbReference>
<dbReference type="Gene3D" id="2.30.30.60">
    <property type="match status" value="1"/>
</dbReference>
<keyword evidence="3" id="KW-1003">Cell membrane</keyword>
<feature type="transmembrane region" description="Helical" evidence="7">
    <location>
        <begin position="71"/>
        <end position="93"/>
    </location>
</feature>
<dbReference type="AlphaFoldDB" id="A0A4Y6Q2C5"/>
<dbReference type="InterPro" id="IPR011014">
    <property type="entry name" value="MscS_channel_TM-2"/>
</dbReference>
<dbReference type="GO" id="GO:0055085">
    <property type="term" value="P:transmembrane transport"/>
    <property type="evidence" value="ECO:0007669"/>
    <property type="project" value="InterPro"/>
</dbReference>
<evidence type="ECO:0000256" key="5">
    <source>
        <dbReference type="ARBA" id="ARBA00022989"/>
    </source>
</evidence>
<name>A0A4Y6Q2C5_PERCE</name>
<dbReference type="SUPFAM" id="SSF50182">
    <property type="entry name" value="Sm-like ribonucleoproteins"/>
    <property type="match status" value="1"/>
</dbReference>
<comment type="similarity">
    <text evidence="2">Belongs to the MscS (TC 1.A.23) family.</text>
</comment>
<dbReference type="InterPro" id="IPR049142">
    <property type="entry name" value="MS_channel_1st"/>
</dbReference>
<accession>A0A4Y6Q2C5</accession>
<evidence type="ECO:0000256" key="6">
    <source>
        <dbReference type="ARBA" id="ARBA00023136"/>
    </source>
</evidence>
<feature type="domain" description="Mechanosensitive ion channel MscS C-terminal" evidence="9">
    <location>
        <begin position="306"/>
        <end position="391"/>
    </location>
</feature>
<dbReference type="Gene3D" id="3.30.70.100">
    <property type="match status" value="1"/>
</dbReference>
<sequence>MIQHVGRQAKQQEACDKSALRHHTVEGWSVVKARAVSTLPSQFSKYGEWCMWESLEQTFDGAIYDVSATSWLIAAIALVVTVFGLGLIKRLLVGRLEQLSDRRMFSALSVVVKMLEKTTFVFYVAVGLHAAVLSLDLPERFERMVEVAVIVTVFFQLGRWASEGISQTIQRYRATEDEDPAESTALAALQFMARFLVWVGVLLLVLDNLGFDITALVASLGIGGVAVALAVQNILGDLFASLSIIVDKPFVIGDFIIVGDFMGTVEKIGLKTTRVRSLGGEQLIFSNTDLLKSRVRNYKRMEERRVVFEFGVVYQTATRQIERIPQMVREIIEGEEQTRFDRAHFKAFGESAFQFEVVYYVLSPDYNVYMDIHERIILEMLRGFRSEEIQFAYPTRTVHLEGKLGGATSANPTAVPA</sequence>
<feature type="domain" description="Mechanosensitive ion channel MscS" evidence="8">
    <location>
        <begin position="233"/>
        <end position="300"/>
    </location>
</feature>
<dbReference type="GO" id="GO:0005886">
    <property type="term" value="C:plasma membrane"/>
    <property type="evidence" value="ECO:0007669"/>
    <property type="project" value="UniProtKB-SubCell"/>
</dbReference>
<proteinExistence type="inferred from homology"/>
<dbReference type="InterPro" id="IPR023408">
    <property type="entry name" value="MscS_beta-dom_sf"/>
</dbReference>
<evidence type="ECO:0000259" key="8">
    <source>
        <dbReference type="Pfam" id="PF00924"/>
    </source>
</evidence>
<dbReference type="InterPro" id="IPR010920">
    <property type="entry name" value="LSM_dom_sf"/>
</dbReference>
<keyword evidence="4 7" id="KW-0812">Transmembrane</keyword>
<dbReference type="InterPro" id="IPR006685">
    <property type="entry name" value="MscS_channel_2nd"/>
</dbReference>
<feature type="transmembrane region" description="Helical" evidence="7">
    <location>
        <begin position="211"/>
        <end position="231"/>
    </location>
</feature>
<evidence type="ECO:0000256" key="7">
    <source>
        <dbReference type="SAM" id="Phobius"/>
    </source>
</evidence>
<evidence type="ECO:0000259" key="10">
    <source>
        <dbReference type="Pfam" id="PF21088"/>
    </source>
</evidence>